<keyword evidence="2" id="KW-0472">Membrane</keyword>
<evidence type="ECO:0000313" key="3">
    <source>
        <dbReference type="EMBL" id="CAB3409851.1"/>
    </source>
</evidence>
<evidence type="ECO:0000313" key="4">
    <source>
        <dbReference type="Proteomes" id="UP000494206"/>
    </source>
</evidence>
<evidence type="ECO:0000256" key="2">
    <source>
        <dbReference type="SAM" id="Phobius"/>
    </source>
</evidence>
<dbReference type="OrthoDB" id="5783836at2759"/>
<feature type="transmembrane region" description="Helical" evidence="2">
    <location>
        <begin position="44"/>
        <end position="67"/>
    </location>
</feature>
<keyword evidence="2" id="KW-1133">Transmembrane helix</keyword>
<dbReference type="AlphaFoldDB" id="A0A8S1FC69"/>
<gene>
    <name evidence="3" type="ORF">CBOVIS_LOCUS11450</name>
</gene>
<sequence>MSIDDAFLKPSSSQLFGPEPPVRLSRAPPPHPSKFCCNTLSSSCAAYMICCAAQCEIILSLFAMTISTKNDEQVWWHNAQWIVILTCRLLQFPSCLIAFVGIRRKNPALIVPFIMSQVSLGSYADLHTYIQLISHCASSSSLLKYSASSPILLIVLPIVFYAIVLILFIYFMYRIVRSITIQGVAYDIRSAPIEISVTNDFSL</sequence>
<protein>
    <submittedName>
        <fullName evidence="3">Uncharacterized protein</fullName>
    </submittedName>
</protein>
<feature type="transmembrane region" description="Helical" evidence="2">
    <location>
        <begin position="150"/>
        <end position="173"/>
    </location>
</feature>
<reference evidence="3 4" key="1">
    <citation type="submission" date="2020-04" db="EMBL/GenBank/DDBJ databases">
        <authorList>
            <person name="Laetsch R D."/>
            <person name="Stevens L."/>
            <person name="Kumar S."/>
            <person name="Blaxter L. M."/>
        </authorList>
    </citation>
    <scope>NUCLEOTIDE SEQUENCE [LARGE SCALE GENOMIC DNA]</scope>
</reference>
<keyword evidence="4" id="KW-1185">Reference proteome</keyword>
<feature type="transmembrane region" description="Helical" evidence="2">
    <location>
        <begin position="109"/>
        <end position="130"/>
    </location>
</feature>
<organism evidence="3 4">
    <name type="scientific">Caenorhabditis bovis</name>
    <dbReference type="NCBI Taxonomy" id="2654633"/>
    <lineage>
        <taxon>Eukaryota</taxon>
        <taxon>Metazoa</taxon>
        <taxon>Ecdysozoa</taxon>
        <taxon>Nematoda</taxon>
        <taxon>Chromadorea</taxon>
        <taxon>Rhabditida</taxon>
        <taxon>Rhabditina</taxon>
        <taxon>Rhabditomorpha</taxon>
        <taxon>Rhabditoidea</taxon>
        <taxon>Rhabditidae</taxon>
        <taxon>Peloderinae</taxon>
        <taxon>Caenorhabditis</taxon>
    </lineage>
</organism>
<feature type="transmembrane region" description="Helical" evidence="2">
    <location>
        <begin position="79"/>
        <end position="102"/>
    </location>
</feature>
<evidence type="ECO:0000256" key="1">
    <source>
        <dbReference type="SAM" id="MobiDB-lite"/>
    </source>
</evidence>
<dbReference type="Proteomes" id="UP000494206">
    <property type="component" value="Unassembled WGS sequence"/>
</dbReference>
<dbReference type="EMBL" id="CADEPM010000009">
    <property type="protein sequence ID" value="CAB3409851.1"/>
    <property type="molecule type" value="Genomic_DNA"/>
</dbReference>
<feature type="region of interest" description="Disordered" evidence="1">
    <location>
        <begin position="1"/>
        <end position="21"/>
    </location>
</feature>
<comment type="caution">
    <text evidence="3">The sequence shown here is derived from an EMBL/GenBank/DDBJ whole genome shotgun (WGS) entry which is preliminary data.</text>
</comment>
<proteinExistence type="predicted"/>
<accession>A0A8S1FC69</accession>
<keyword evidence="2" id="KW-0812">Transmembrane</keyword>
<name>A0A8S1FC69_9PELO</name>